<feature type="transmembrane region" description="Helical" evidence="14">
    <location>
        <begin position="191"/>
        <end position="211"/>
    </location>
</feature>
<dbReference type="PANTHER" id="PTHR23063:SF37">
    <property type="entry name" value="GLYCEROL-3-PHOSPHATE ACYLTRANSFERASE 4"/>
    <property type="match status" value="1"/>
</dbReference>
<comment type="subcellular location">
    <subcellularLocation>
        <location evidence="1">Membrane</location>
    </subcellularLocation>
</comment>
<evidence type="ECO:0000256" key="12">
    <source>
        <dbReference type="ARBA" id="ARBA00023315"/>
    </source>
</evidence>
<keyword evidence="4" id="KW-0444">Lipid biosynthesis</keyword>
<evidence type="ECO:0000256" key="7">
    <source>
        <dbReference type="ARBA" id="ARBA00022989"/>
    </source>
</evidence>
<evidence type="ECO:0000256" key="1">
    <source>
        <dbReference type="ARBA" id="ARBA00004370"/>
    </source>
</evidence>
<sequence>MPMKAVFQRRLQKLKHIRGVQQPVFSLICMLLGISFTVWFTLLLVFIIVPAIFGVSFGIRRVYMKSLIKLFEWATLRMERGAKEKNQHLYKPYSNGIIAKEPVSLEQEIQEMRRGSAEPEFDMSDIFYFCRRGVESIVDDEVTKRFTAEELESWNLLTRSNYNFHHISTRLTALWGMGVLIRYGFLLPLRVTLAFTGVGLLVVLTSIVGLFPNGRMKNYLSDKVHLMCYRICVRALTAIITYHDSENKPKNGGICVANHTSPIDVIILASDGCYAMVGQVHGGLMGVIQRAMVKACPHIWFERSEVKDRHLVAKRLSDHVADESKLPILIFPEGTCINNTSVMMFKKGSFEIGCTVYPVAIKYDPRFGDAFWNSSKFGMVNYLLHMMSSWAIVCSVWYLPPMSRMEGEDAVQFANRVKAAIARKGGLADLLWDGGLKRGKVKEVFKEEQQKLYSKVLVGSSEDRSRS</sequence>
<evidence type="ECO:0000259" key="15">
    <source>
        <dbReference type="SMART" id="SM00563"/>
    </source>
</evidence>
<proteinExistence type="inferred from homology"/>
<comment type="similarity">
    <text evidence="3">Belongs to the 1-acyl-sn-glycerol-3-phosphate acyltransferase family.</text>
</comment>
<evidence type="ECO:0000256" key="2">
    <source>
        <dbReference type="ARBA" id="ARBA00005189"/>
    </source>
</evidence>
<evidence type="ECO:0000256" key="13">
    <source>
        <dbReference type="ARBA" id="ARBA00025707"/>
    </source>
</evidence>
<comment type="pathway">
    <text evidence="2">Lipid metabolism.</text>
</comment>
<dbReference type="GO" id="GO:0008654">
    <property type="term" value="P:phospholipid biosynthetic process"/>
    <property type="evidence" value="ECO:0007669"/>
    <property type="project" value="UniProtKB-KW"/>
</dbReference>
<dbReference type="SMART" id="SM00563">
    <property type="entry name" value="PlsC"/>
    <property type="match status" value="1"/>
</dbReference>
<evidence type="ECO:0000256" key="3">
    <source>
        <dbReference type="ARBA" id="ARBA00008655"/>
    </source>
</evidence>
<dbReference type="GO" id="GO:0016020">
    <property type="term" value="C:membrane"/>
    <property type="evidence" value="ECO:0007669"/>
    <property type="project" value="UniProtKB-SubCell"/>
</dbReference>
<feature type="transmembrane region" description="Helical" evidence="14">
    <location>
        <begin position="167"/>
        <end position="185"/>
    </location>
</feature>
<dbReference type="OMA" id="ANHTTVM"/>
<keyword evidence="12" id="KW-0012">Acyltransferase</keyword>
<evidence type="ECO:0000256" key="6">
    <source>
        <dbReference type="ARBA" id="ARBA00022692"/>
    </source>
</evidence>
<dbReference type="GO" id="GO:0004366">
    <property type="term" value="F:glycerol-3-phosphate O-acyltransferase activity"/>
    <property type="evidence" value="ECO:0007669"/>
    <property type="project" value="TreeGrafter"/>
</dbReference>
<evidence type="ECO:0000256" key="9">
    <source>
        <dbReference type="ARBA" id="ARBA00023136"/>
    </source>
</evidence>
<evidence type="ECO:0000313" key="16">
    <source>
        <dbReference type="Ensembl" id="ENSCCRP00000037864.2"/>
    </source>
</evidence>
<dbReference type="GeneTree" id="ENSGT01030000234574"/>
<dbReference type="CDD" id="cd07991">
    <property type="entry name" value="LPLAT_LPCAT1-like"/>
    <property type="match status" value="1"/>
</dbReference>
<dbReference type="GO" id="GO:0019432">
    <property type="term" value="P:triglyceride biosynthetic process"/>
    <property type="evidence" value="ECO:0007669"/>
    <property type="project" value="TreeGrafter"/>
</dbReference>
<dbReference type="PANTHER" id="PTHR23063">
    <property type="entry name" value="PHOSPHOLIPID ACYLTRANSFERASE"/>
    <property type="match status" value="1"/>
</dbReference>
<feature type="domain" description="Phospholipid/glycerol acyltransferase" evidence="15">
    <location>
        <begin position="253"/>
        <end position="364"/>
    </location>
</feature>
<evidence type="ECO:0000256" key="11">
    <source>
        <dbReference type="ARBA" id="ARBA00023264"/>
    </source>
</evidence>
<evidence type="ECO:0000256" key="5">
    <source>
        <dbReference type="ARBA" id="ARBA00022679"/>
    </source>
</evidence>
<keyword evidence="5" id="KW-0808">Transferase</keyword>
<evidence type="ECO:0000256" key="14">
    <source>
        <dbReference type="SAM" id="Phobius"/>
    </source>
</evidence>
<keyword evidence="6 14" id="KW-0812">Transmembrane</keyword>
<accession>A0A8C1BU96</accession>
<keyword evidence="8" id="KW-0443">Lipid metabolism</keyword>
<protein>
    <submittedName>
        <fullName evidence="16">Glycerol-3-phosphate acyltransferase 4</fullName>
    </submittedName>
</protein>
<evidence type="ECO:0000256" key="8">
    <source>
        <dbReference type="ARBA" id="ARBA00023098"/>
    </source>
</evidence>
<dbReference type="GO" id="GO:0005783">
    <property type="term" value="C:endoplasmic reticulum"/>
    <property type="evidence" value="ECO:0007669"/>
    <property type="project" value="TreeGrafter"/>
</dbReference>
<name>A0A8C1BU96_CYPCA</name>
<keyword evidence="7 14" id="KW-1133">Transmembrane helix</keyword>
<reference evidence="16" key="1">
    <citation type="submission" date="2025-08" db="UniProtKB">
        <authorList>
            <consortium name="Ensembl"/>
        </authorList>
    </citation>
    <scope>IDENTIFICATION</scope>
</reference>
<dbReference type="Proteomes" id="UP001108240">
    <property type="component" value="Unplaced"/>
</dbReference>
<dbReference type="Pfam" id="PF01553">
    <property type="entry name" value="Acyltransferase"/>
    <property type="match status" value="1"/>
</dbReference>
<dbReference type="Ensembl" id="ENSCCRT00000041010.2">
    <property type="protein sequence ID" value="ENSCCRP00000037864.2"/>
    <property type="gene ID" value="ENSCCRG00000074035.1"/>
</dbReference>
<dbReference type="AlphaFoldDB" id="A0A8C1BU96"/>
<reference evidence="16" key="2">
    <citation type="submission" date="2025-09" db="UniProtKB">
        <authorList>
            <consortium name="Ensembl"/>
        </authorList>
    </citation>
    <scope>IDENTIFICATION</scope>
</reference>
<keyword evidence="11" id="KW-1208">Phospholipid metabolism</keyword>
<feature type="transmembrane region" description="Helical" evidence="14">
    <location>
        <begin position="42"/>
        <end position="59"/>
    </location>
</feature>
<feature type="transmembrane region" description="Helical" evidence="14">
    <location>
        <begin position="382"/>
        <end position="399"/>
    </location>
</feature>
<dbReference type="InterPro" id="IPR002123">
    <property type="entry name" value="Plipid/glycerol_acylTrfase"/>
</dbReference>
<organism evidence="16 17">
    <name type="scientific">Cyprinus carpio carpio</name>
    <dbReference type="NCBI Taxonomy" id="630221"/>
    <lineage>
        <taxon>Eukaryota</taxon>
        <taxon>Metazoa</taxon>
        <taxon>Chordata</taxon>
        <taxon>Craniata</taxon>
        <taxon>Vertebrata</taxon>
        <taxon>Euteleostomi</taxon>
        <taxon>Actinopterygii</taxon>
        <taxon>Neopterygii</taxon>
        <taxon>Teleostei</taxon>
        <taxon>Ostariophysi</taxon>
        <taxon>Cypriniformes</taxon>
        <taxon>Cyprinidae</taxon>
        <taxon>Cyprininae</taxon>
        <taxon>Cyprinus</taxon>
    </lineage>
</organism>
<keyword evidence="9 14" id="KW-0472">Membrane</keyword>
<keyword evidence="17" id="KW-1185">Reference proteome</keyword>
<comment type="pathway">
    <text evidence="13">Phospholipid metabolism.</text>
</comment>
<keyword evidence="10" id="KW-0594">Phospholipid biosynthesis</keyword>
<evidence type="ECO:0000313" key="17">
    <source>
        <dbReference type="Proteomes" id="UP001108240"/>
    </source>
</evidence>
<dbReference type="InterPro" id="IPR045252">
    <property type="entry name" value="LPCAT1-like"/>
</dbReference>
<evidence type="ECO:0000256" key="10">
    <source>
        <dbReference type="ARBA" id="ARBA00023209"/>
    </source>
</evidence>
<evidence type="ECO:0000256" key="4">
    <source>
        <dbReference type="ARBA" id="ARBA00022516"/>
    </source>
</evidence>
<dbReference type="SUPFAM" id="SSF69593">
    <property type="entry name" value="Glycerol-3-phosphate (1)-acyltransferase"/>
    <property type="match status" value="1"/>
</dbReference>